<sequence>MHPVGAYARTSEDKEEAVDETTHDVRLTEIGVEIEEVNKRRRSKRISMGTALDLIEELEDERDELYRQHRQLVAAKVRRQNVSPSLLEEWNGYSVSQKKMLLRDSVRAVMVHSAGRGRKFDPSLIEVVWVEDEH</sequence>
<evidence type="ECO:0000256" key="1">
    <source>
        <dbReference type="SAM" id="Coils"/>
    </source>
</evidence>
<dbReference type="RefSeq" id="WP_306057020.1">
    <property type="nucleotide sequence ID" value="NZ_CP120997.1"/>
</dbReference>
<reference evidence="3 4" key="1">
    <citation type="submission" date="2023-03" db="EMBL/GenBank/DDBJ databases">
        <title>Isolation and description of six Streptomyces strains from soil environments, able to metabolize different microbial glucans.</title>
        <authorList>
            <person name="Widen T."/>
            <person name="Larsbrink J."/>
        </authorList>
    </citation>
    <scope>NUCLEOTIDE SEQUENCE [LARGE SCALE GENOMIC DNA]</scope>
    <source>
        <strain evidence="3 4">Mut1</strain>
    </source>
</reference>
<proteinExistence type="predicted"/>
<name>A0ABY9HNN5_9ACTN</name>
<evidence type="ECO:0000313" key="4">
    <source>
        <dbReference type="Proteomes" id="UP001239522"/>
    </source>
</evidence>
<accession>A0ABY9HNN5</accession>
<gene>
    <name evidence="3" type="ORF">P8A18_22400</name>
</gene>
<evidence type="ECO:0000313" key="3">
    <source>
        <dbReference type="EMBL" id="WLQ36009.1"/>
    </source>
</evidence>
<feature type="coiled-coil region" evidence="1">
    <location>
        <begin position="48"/>
        <end position="75"/>
    </location>
</feature>
<dbReference type="EMBL" id="CP120997">
    <property type="protein sequence ID" value="WLQ36009.1"/>
    <property type="molecule type" value="Genomic_DNA"/>
</dbReference>
<protein>
    <submittedName>
        <fullName evidence="3">Uncharacterized protein</fullName>
    </submittedName>
</protein>
<keyword evidence="4" id="KW-1185">Reference proteome</keyword>
<evidence type="ECO:0000256" key="2">
    <source>
        <dbReference type="SAM" id="MobiDB-lite"/>
    </source>
</evidence>
<keyword evidence="1" id="KW-0175">Coiled coil</keyword>
<feature type="region of interest" description="Disordered" evidence="2">
    <location>
        <begin position="1"/>
        <end position="22"/>
    </location>
</feature>
<dbReference type="Proteomes" id="UP001239522">
    <property type="component" value="Chromosome"/>
</dbReference>
<organism evidence="3 4">
    <name type="scientific">Streptomyces castrisilvae</name>
    <dbReference type="NCBI Taxonomy" id="3033811"/>
    <lineage>
        <taxon>Bacteria</taxon>
        <taxon>Bacillati</taxon>
        <taxon>Actinomycetota</taxon>
        <taxon>Actinomycetes</taxon>
        <taxon>Kitasatosporales</taxon>
        <taxon>Streptomycetaceae</taxon>
        <taxon>Streptomyces</taxon>
    </lineage>
</organism>